<feature type="binding site" evidence="3">
    <location>
        <position position="59"/>
    </location>
    <ligand>
        <name>ATP</name>
        <dbReference type="ChEBI" id="CHEBI:30616"/>
    </ligand>
</feature>
<dbReference type="PIRSF" id="PIRSF004976">
    <property type="entry name" value="ATPase_YdaO"/>
    <property type="match status" value="1"/>
</dbReference>
<feature type="binding site" evidence="2">
    <location>
        <position position="289"/>
    </location>
    <ligand>
        <name>Zn(2+)</name>
        <dbReference type="ChEBI" id="CHEBI:29105"/>
        <label>2</label>
    </ligand>
</feature>
<dbReference type="GO" id="GO:0002144">
    <property type="term" value="C:cytosolic tRNA wobble base thiouridylase complex"/>
    <property type="evidence" value="ECO:0007669"/>
    <property type="project" value="TreeGrafter"/>
</dbReference>
<evidence type="ECO:0000313" key="7">
    <source>
        <dbReference type="Proteomes" id="UP000000467"/>
    </source>
</evidence>
<keyword evidence="3" id="KW-0547">Nucleotide-binding</keyword>
<protein>
    <submittedName>
        <fullName evidence="6">Putative 2-thiocytidine tRNA biosysnthesis protein TtcA</fullName>
    </submittedName>
</protein>
<feature type="binding site" evidence="2">
    <location>
        <position position="25"/>
    </location>
    <ligand>
        <name>Zn(2+)</name>
        <dbReference type="ChEBI" id="CHEBI:29105"/>
        <label>1</label>
    </ligand>
</feature>
<dbReference type="Pfam" id="PF22082">
    <property type="entry name" value="TtuA_LIM_N"/>
    <property type="match status" value="1"/>
</dbReference>
<feature type="binding site" evidence="2">
    <location>
        <position position="274"/>
    </location>
    <ligand>
        <name>Zn(2+)</name>
        <dbReference type="ChEBI" id="CHEBI:29105"/>
        <label>2</label>
    </ligand>
</feature>
<dbReference type="PANTHER" id="PTHR11807:SF27">
    <property type="entry name" value="TRNA-5-METHYLURIDINE(54) 2-SULFURTRANSFERASE"/>
    <property type="match status" value="1"/>
</dbReference>
<dbReference type="Pfam" id="PF01171">
    <property type="entry name" value="ATP_bind_3"/>
    <property type="match status" value="1"/>
</dbReference>
<keyword evidence="7" id="KW-1185">Reference proteome</keyword>
<dbReference type="InterPro" id="IPR054306">
    <property type="entry name" value="TtuA-like_LIM_N"/>
</dbReference>
<dbReference type="GO" id="GO:0016740">
    <property type="term" value="F:transferase activity"/>
    <property type="evidence" value="ECO:0007669"/>
    <property type="project" value="UniProtKB-KW"/>
</dbReference>
<dbReference type="InterPro" id="IPR035107">
    <property type="entry name" value="tRNA_thiolation_TtcA_Ctu1"/>
</dbReference>
<dbReference type="eggNOG" id="COG0037">
    <property type="taxonomic scope" value="Bacteria"/>
</dbReference>
<keyword evidence="2" id="KW-0862">Zinc</keyword>
<evidence type="ECO:0000256" key="3">
    <source>
        <dbReference type="PIRSR" id="PIRSR004976-51"/>
    </source>
</evidence>
<sequence length="322" mass="36666">MRCIKCKKEAEVRLRSPKVGFCSEHFLEYFLRQVERAVKKFKMLSPGQKVLVAVSGGKDSIVLWDAILSLGYEAEGLHIDLGLGEYSEASRDACLQFARNNGTKLYVVSFPANTRKSIAEIARNARLPNCSVCGVIRRHLMNILAEATGHRVVATGHNLDDEAAALLGNILNWQTGYLARQHPHLPAYGRYFPARIKPLVRLSEREILSYCRLRGLNYYEGRCPFARGASSLVYKRIIEELEEEMPGTKHRFLFGFLKEERKRFVITSLEMKECRICHHPTTSEVCVFCRLMQKAGIEPNLPYNPEIFTPESVLESTGERRD</sequence>
<feature type="binding site" evidence="3">
    <location>
        <position position="79"/>
    </location>
    <ligand>
        <name>ATP</name>
        <dbReference type="ChEBI" id="CHEBI:30616"/>
    </ligand>
</feature>
<evidence type="ECO:0000259" key="5">
    <source>
        <dbReference type="Pfam" id="PF22082"/>
    </source>
</evidence>
<dbReference type="PANTHER" id="PTHR11807">
    <property type="entry name" value="ATPASES OF THE PP SUPERFAMILY-RELATED"/>
    <property type="match status" value="1"/>
</dbReference>
<feature type="domain" description="tRNA(Ile)-lysidine/2-thiocytidine synthase N-terminal" evidence="4">
    <location>
        <begin position="49"/>
        <end position="220"/>
    </location>
</feature>
<dbReference type="InterPro" id="IPR011063">
    <property type="entry name" value="TilS/TtcA_N"/>
</dbReference>
<evidence type="ECO:0000313" key="6">
    <source>
        <dbReference type="EMBL" id="AFV11525.1"/>
    </source>
</evidence>
<feature type="binding site" evidence="3">
    <location>
        <position position="156"/>
    </location>
    <ligand>
        <name>ATP</name>
        <dbReference type="ChEBI" id="CHEBI:30616"/>
    </ligand>
</feature>
<dbReference type="RefSeq" id="WP_015050406.1">
    <property type="nucleotide sequence ID" value="NC_018870.1"/>
</dbReference>
<dbReference type="SUPFAM" id="SSF52402">
    <property type="entry name" value="Adenine nucleotide alpha hydrolases-like"/>
    <property type="match status" value="1"/>
</dbReference>
<organism evidence="6 7">
    <name type="scientific">Thermacetogenium phaeum (strain ATCC BAA-254 / DSM 26808 / PB)</name>
    <dbReference type="NCBI Taxonomy" id="1089553"/>
    <lineage>
        <taxon>Bacteria</taxon>
        <taxon>Bacillati</taxon>
        <taxon>Bacillota</taxon>
        <taxon>Clostridia</taxon>
        <taxon>Thermoanaerobacterales</taxon>
        <taxon>Thermoanaerobacteraceae</taxon>
        <taxon>Thermacetogenium</taxon>
    </lineage>
</organism>
<dbReference type="Gene3D" id="3.40.50.620">
    <property type="entry name" value="HUPs"/>
    <property type="match status" value="1"/>
</dbReference>
<name>K4LHT7_THEPS</name>
<dbReference type="GO" id="GO:0005524">
    <property type="term" value="F:ATP binding"/>
    <property type="evidence" value="ECO:0007669"/>
    <property type="project" value="UniProtKB-KW"/>
</dbReference>
<proteinExistence type="predicted"/>
<dbReference type="HOGENOM" id="CLU_026481_1_1_9"/>
<feature type="binding site" evidence="2">
    <location>
        <position position="6"/>
    </location>
    <ligand>
        <name>Zn(2+)</name>
        <dbReference type="ChEBI" id="CHEBI:29105"/>
        <label>1</label>
    </ligand>
</feature>
<dbReference type="EMBL" id="CP003732">
    <property type="protein sequence ID" value="AFV11525.1"/>
    <property type="molecule type" value="Genomic_DNA"/>
</dbReference>
<feature type="binding site" evidence="3">
    <location>
        <position position="161"/>
    </location>
    <ligand>
        <name>ATP</name>
        <dbReference type="ChEBI" id="CHEBI:30616"/>
    </ligand>
</feature>
<evidence type="ECO:0000256" key="1">
    <source>
        <dbReference type="ARBA" id="ARBA00022679"/>
    </source>
</evidence>
<keyword evidence="3" id="KW-0067">ATP-binding</keyword>
<dbReference type="KEGG" id="tpz:Tph_c13040"/>
<keyword evidence="2" id="KW-0479">Metal-binding</keyword>
<dbReference type="Proteomes" id="UP000000467">
    <property type="component" value="Chromosome"/>
</dbReference>
<reference evidence="6 7" key="1">
    <citation type="journal article" date="2012" name="BMC Genomics">
        <title>Genome-guided analysis of physiological and morphological traits of the fermentative acetate oxidizer Thermacetogenium phaeum.</title>
        <authorList>
            <person name="Oehler D."/>
            <person name="Poehlein A."/>
            <person name="Leimbach A."/>
            <person name="Muller N."/>
            <person name="Daniel R."/>
            <person name="Gottschalk G."/>
            <person name="Schink B."/>
        </authorList>
    </citation>
    <scope>NUCLEOTIDE SEQUENCE [LARGE SCALE GENOMIC DNA]</scope>
    <source>
        <strain evidence="7">ATCC BAA-254 / DSM 26808 / PB</strain>
    </source>
</reference>
<feature type="binding site" evidence="2">
    <location>
        <position position="22"/>
    </location>
    <ligand>
        <name>Zn(2+)</name>
        <dbReference type="ChEBI" id="CHEBI:29105"/>
        <label>1</label>
    </ligand>
</feature>
<evidence type="ECO:0000256" key="2">
    <source>
        <dbReference type="PIRSR" id="PIRSR004976-50"/>
    </source>
</evidence>
<dbReference type="STRING" id="1089553.Tph_c13040"/>
<feature type="binding site" evidence="2">
    <location>
        <position position="277"/>
    </location>
    <ligand>
        <name>Zn(2+)</name>
        <dbReference type="ChEBI" id="CHEBI:29105"/>
        <label>2</label>
    </ligand>
</feature>
<gene>
    <name evidence="6" type="primary">ttcA1</name>
    <name evidence="6" type="ordered locus">Tph_c13040</name>
</gene>
<feature type="binding site" evidence="2">
    <location>
        <position position="286"/>
    </location>
    <ligand>
        <name>Zn(2+)</name>
        <dbReference type="ChEBI" id="CHEBI:29105"/>
        <label>2</label>
    </ligand>
</feature>
<dbReference type="InterPro" id="IPR014729">
    <property type="entry name" value="Rossmann-like_a/b/a_fold"/>
</dbReference>
<dbReference type="AlphaFoldDB" id="K4LHT7"/>
<dbReference type="GO" id="GO:0046872">
    <property type="term" value="F:metal ion binding"/>
    <property type="evidence" value="ECO:0007669"/>
    <property type="project" value="UniProtKB-KW"/>
</dbReference>
<feature type="binding site" evidence="3">
    <location>
        <begin position="53"/>
        <end position="55"/>
    </location>
    <ligand>
        <name>ATP</name>
        <dbReference type="ChEBI" id="CHEBI:30616"/>
    </ligand>
</feature>
<keyword evidence="1" id="KW-0808">Transferase</keyword>
<dbReference type="GO" id="GO:0000049">
    <property type="term" value="F:tRNA binding"/>
    <property type="evidence" value="ECO:0007669"/>
    <property type="project" value="TreeGrafter"/>
</dbReference>
<feature type="domain" description="2-thiouridine synthetase TtuA-like N-terminal LIM" evidence="5">
    <location>
        <begin position="2"/>
        <end position="27"/>
    </location>
</feature>
<feature type="binding site" evidence="2">
    <location>
        <position position="3"/>
    </location>
    <ligand>
        <name>Zn(2+)</name>
        <dbReference type="ChEBI" id="CHEBI:29105"/>
        <label>1</label>
    </ligand>
</feature>
<dbReference type="OrthoDB" id="9801054at2"/>
<evidence type="ECO:0000259" key="4">
    <source>
        <dbReference type="Pfam" id="PF01171"/>
    </source>
</evidence>
<accession>K4LHT7</accession>
<dbReference type="GO" id="GO:0002143">
    <property type="term" value="P:tRNA wobble position uridine thiolation"/>
    <property type="evidence" value="ECO:0007669"/>
    <property type="project" value="TreeGrafter"/>
</dbReference>